<feature type="transmembrane region" description="Helical" evidence="1">
    <location>
        <begin position="12"/>
        <end position="33"/>
    </location>
</feature>
<keyword evidence="1" id="KW-0812">Transmembrane</keyword>
<reference evidence="3" key="1">
    <citation type="submission" date="2021-02" db="EMBL/GenBank/DDBJ databases">
        <title>Genome sequence Cadophora malorum strain M34.</title>
        <authorList>
            <person name="Stefanovic E."/>
            <person name="Vu D."/>
            <person name="Scully C."/>
            <person name="Dijksterhuis J."/>
            <person name="Roader J."/>
            <person name="Houbraken J."/>
        </authorList>
    </citation>
    <scope>NUCLEOTIDE SEQUENCE</scope>
    <source>
        <strain evidence="3">M34</strain>
    </source>
</reference>
<evidence type="ECO:0000313" key="4">
    <source>
        <dbReference type="Proteomes" id="UP000664132"/>
    </source>
</evidence>
<dbReference type="OrthoDB" id="10025998at2759"/>
<dbReference type="AlphaFoldDB" id="A0A8H7W5H5"/>
<evidence type="ECO:0000313" key="3">
    <source>
        <dbReference type="EMBL" id="KAG4418346.1"/>
    </source>
</evidence>
<dbReference type="Proteomes" id="UP000664132">
    <property type="component" value="Unassembled WGS sequence"/>
</dbReference>
<dbReference type="Pfam" id="PF18922">
    <property type="entry name" value="DUF5672"/>
    <property type="match status" value="1"/>
</dbReference>
<feature type="domain" description="DUF5672" evidence="2">
    <location>
        <begin position="114"/>
        <end position="278"/>
    </location>
</feature>
<evidence type="ECO:0000256" key="1">
    <source>
        <dbReference type="SAM" id="Phobius"/>
    </source>
</evidence>
<evidence type="ECO:0000259" key="2">
    <source>
        <dbReference type="Pfam" id="PF18922"/>
    </source>
</evidence>
<proteinExistence type="predicted"/>
<accession>A0A8H7W5H5</accession>
<protein>
    <recommendedName>
        <fullName evidence="2">DUF5672 domain-containing protein</fullName>
    </recommendedName>
</protein>
<comment type="caution">
    <text evidence="3">The sequence shown here is derived from an EMBL/GenBank/DDBJ whole genome shotgun (WGS) entry which is preliminary data.</text>
</comment>
<name>A0A8H7W5H5_9HELO</name>
<dbReference type="InterPro" id="IPR043729">
    <property type="entry name" value="DUF5672"/>
</dbReference>
<keyword evidence="1" id="KW-1133">Transmembrane helix</keyword>
<dbReference type="EMBL" id="JAFJYH010000130">
    <property type="protein sequence ID" value="KAG4418346.1"/>
    <property type="molecule type" value="Genomic_DNA"/>
</dbReference>
<keyword evidence="1" id="KW-0472">Membrane</keyword>
<gene>
    <name evidence="3" type="ORF">IFR04_008488</name>
</gene>
<keyword evidence="4" id="KW-1185">Reference proteome</keyword>
<organism evidence="3 4">
    <name type="scientific">Cadophora malorum</name>
    <dbReference type="NCBI Taxonomy" id="108018"/>
    <lineage>
        <taxon>Eukaryota</taxon>
        <taxon>Fungi</taxon>
        <taxon>Dikarya</taxon>
        <taxon>Ascomycota</taxon>
        <taxon>Pezizomycotina</taxon>
        <taxon>Leotiomycetes</taxon>
        <taxon>Helotiales</taxon>
        <taxon>Ploettnerulaceae</taxon>
        <taxon>Cadophora</taxon>
    </lineage>
</organism>
<sequence>MFAAALQAKKSTLLLFAKVTVVLLLLASVLLFFSDTISSWTTRNRDIFTPHKPVVATNVAAIIEDRPLSNLAPLLLHFSSVLGPNWPIVLFTNPSTNPLLDTSAPFQRAVEEGRIEIRALPKDTSFMNHAAVSELLTAPWFWEQLAPAGHVLLFQADSILCSNSKTKMESFLEYDFVGAPIDVPLEGNAGHGEGYNGGLSLRNRTMILDIIKKYSWMGEKAEGKIVQDACVTKAPCLKFEDQWYYSKMKGMGARLPSKEVAATFAVETIWYDTPLGYHQVDRWNADKIDKVVEWCPEYKIATTDGIVWHGKKEGT</sequence>